<keyword evidence="4" id="KW-1185">Reference proteome</keyword>
<accession>A0A366HGN9</accession>
<name>A0A366HGN9_9BURK</name>
<protein>
    <submittedName>
        <fullName evidence="3">TRAP-type C4-dicarboxylate transport system substrate-binding protein</fullName>
    </submittedName>
</protein>
<dbReference type="Pfam" id="PF03480">
    <property type="entry name" value="DctP"/>
    <property type="match status" value="1"/>
</dbReference>
<gene>
    <name evidence="3" type="ORF">DFR37_102157</name>
</gene>
<dbReference type="RefSeq" id="WP_113932029.1">
    <property type="nucleotide sequence ID" value="NZ_JACCEU010000002.1"/>
</dbReference>
<keyword evidence="1 2" id="KW-0732">Signal</keyword>
<organism evidence="3 4">
    <name type="scientific">Eoetvoesiella caeni</name>
    <dbReference type="NCBI Taxonomy" id="645616"/>
    <lineage>
        <taxon>Bacteria</taxon>
        <taxon>Pseudomonadati</taxon>
        <taxon>Pseudomonadota</taxon>
        <taxon>Betaproteobacteria</taxon>
        <taxon>Burkholderiales</taxon>
        <taxon>Alcaligenaceae</taxon>
        <taxon>Eoetvoesiella</taxon>
    </lineage>
</organism>
<reference evidence="3 4" key="1">
    <citation type="submission" date="2018-06" db="EMBL/GenBank/DDBJ databases">
        <title>Genomic Encyclopedia of Type Strains, Phase IV (KMG-IV): sequencing the most valuable type-strain genomes for metagenomic binning, comparative biology and taxonomic classification.</title>
        <authorList>
            <person name="Goeker M."/>
        </authorList>
    </citation>
    <scope>NUCLEOTIDE SEQUENCE [LARGE SCALE GENOMIC DNA]</scope>
    <source>
        <strain evidence="3 4">DSM 25520</strain>
    </source>
</reference>
<dbReference type="InterPro" id="IPR018389">
    <property type="entry name" value="DctP_fam"/>
</dbReference>
<evidence type="ECO:0000313" key="4">
    <source>
        <dbReference type="Proteomes" id="UP000253628"/>
    </source>
</evidence>
<dbReference type="NCBIfam" id="NF037995">
    <property type="entry name" value="TRAP_S1"/>
    <property type="match status" value="1"/>
</dbReference>
<dbReference type="OrthoDB" id="6073716at2"/>
<proteinExistence type="predicted"/>
<evidence type="ECO:0000256" key="1">
    <source>
        <dbReference type="ARBA" id="ARBA00022729"/>
    </source>
</evidence>
<comment type="caution">
    <text evidence="3">The sequence shown here is derived from an EMBL/GenBank/DDBJ whole genome shotgun (WGS) entry which is preliminary data.</text>
</comment>
<feature type="chain" id="PRO_5016901233" evidence="2">
    <location>
        <begin position="24"/>
        <end position="324"/>
    </location>
</feature>
<dbReference type="Proteomes" id="UP000253628">
    <property type="component" value="Unassembled WGS sequence"/>
</dbReference>
<dbReference type="Gene3D" id="3.40.190.170">
    <property type="entry name" value="Bacterial extracellular solute-binding protein, family 7"/>
    <property type="match status" value="1"/>
</dbReference>
<dbReference type="EMBL" id="QNRQ01000002">
    <property type="protein sequence ID" value="RBP41778.1"/>
    <property type="molecule type" value="Genomic_DNA"/>
</dbReference>
<evidence type="ECO:0000313" key="3">
    <source>
        <dbReference type="EMBL" id="RBP41778.1"/>
    </source>
</evidence>
<dbReference type="AlphaFoldDB" id="A0A366HGN9"/>
<dbReference type="GO" id="GO:0055085">
    <property type="term" value="P:transmembrane transport"/>
    <property type="evidence" value="ECO:0007669"/>
    <property type="project" value="InterPro"/>
</dbReference>
<dbReference type="PANTHER" id="PTHR33376:SF5">
    <property type="entry name" value="EXTRACYTOPLASMIC SOLUTE RECEPTOR PROTEIN"/>
    <property type="match status" value="1"/>
</dbReference>
<feature type="signal peptide" evidence="2">
    <location>
        <begin position="1"/>
        <end position="23"/>
    </location>
</feature>
<sequence>MKNKFTLIGIAAALSFATFAAQSAEVTLKAVSVFAKDSFFDRTFEKFVKKVNAEGKGILQINFIGGPETMPPFEVGNAVRAGVVDLANTTGVFHANLVPEALALSFTSVPMATLRTNGGYELMDKIHREKANMVWLGRETEGLKYHIYTNKKPTNDSFAGMKLRSVPVYRSFFQSLGAAPLQVPPGEVYTALERGVVDGYGWPSVGIFDLGWQEKTKYRIDPGFYNVEVSLFMNQDKFKKLDDKQREFLQKQVAELEGNFAHDIELAAEEKKKLIAGGIEIIDLPPAEAASFVAKADAAAWKAIDQTSPKNAAQLRKLFGGEGK</sequence>
<evidence type="ECO:0000256" key="2">
    <source>
        <dbReference type="SAM" id="SignalP"/>
    </source>
</evidence>
<dbReference type="InterPro" id="IPR038404">
    <property type="entry name" value="TRAP_DctP_sf"/>
</dbReference>
<dbReference type="PANTHER" id="PTHR33376">
    <property type="match status" value="1"/>
</dbReference>